<evidence type="ECO:0000256" key="1">
    <source>
        <dbReference type="SAM" id="Coils"/>
    </source>
</evidence>
<keyword evidence="3" id="KW-1185">Reference proteome</keyword>
<dbReference type="Proteomes" id="UP000321533">
    <property type="component" value="Chromosome"/>
</dbReference>
<sequence length="62" mass="7458">MENKEKLEELNKAKLEKVDEMLQSKTELSEEQHEKISEAKKEWQASWNKFLELLLVLEKLEI</sequence>
<dbReference type="AlphaFoldDB" id="A0A5B8V733"/>
<reference evidence="2 3" key="1">
    <citation type="journal article" date="2016" name="Int. J. Syst. Evol. Microbiol.">
        <title>Panacibacter ginsenosidivorans gen. nov., sp. nov., with ginsenoside converting activity isolated from soil of a ginseng field.</title>
        <authorList>
            <person name="Siddiqi M.Z."/>
            <person name="Muhammad Shafi S."/>
            <person name="Choi K.D."/>
            <person name="Im W.T."/>
        </authorList>
    </citation>
    <scope>NUCLEOTIDE SEQUENCE [LARGE SCALE GENOMIC DNA]</scope>
    <source>
        <strain evidence="2 3">Gsoil1550</strain>
    </source>
</reference>
<dbReference type="EMBL" id="CP042435">
    <property type="protein sequence ID" value="QEC66486.1"/>
    <property type="molecule type" value="Genomic_DNA"/>
</dbReference>
<name>A0A5B8V733_9BACT</name>
<feature type="coiled-coil region" evidence="1">
    <location>
        <begin position="4"/>
        <end position="42"/>
    </location>
</feature>
<accession>A0A5B8V733</accession>
<protein>
    <submittedName>
        <fullName evidence="2">Uncharacterized protein</fullName>
    </submittedName>
</protein>
<evidence type="ECO:0000313" key="2">
    <source>
        <dbReference type="EMBL" id="QEC66486.1"/>
    </source>
</evidence>
<evidence type="ECO:0000313" key="3">
    <source>
        <dbReference type="Proteomes" id="UP000321533"/>
    </source>
</evidence>
<gene>
    <name evidence="2" type="ORF">FRZ67_03955</name>
</gene>
<dbReference type="RefSeq" id="WP_147188286.1">
    <property type="nucleotide sequence ID" value="NZ_CP042435.1"/>
</dbReference>
<keyword evidence="1" id="KW-0175">Coiled coil</keyword>
<organism evidence="2 3">
    <name type="scientific">Panacibacter ginsenosidivorans</name>
    <dbReference type="NCBI Taxonomy" id="1813871"/>
    <lineage>
        <taxon>Bacteria</taxon>
        <taxon>Pseudomonadati</taxon>
        <taxon>Bacteroidota</taxon>
        <taxon>Chitinophagia</taxon>
        <taxon>Chitinophagales</taxon>
        <taxon>Chitinophagaceae</taxon>
        <taxon>Panacibacter</taxon>
    </lineage>
</organism>
<proteinExistence type="predicted"/>
<dbReference type="KEGG" id="pgin:FRZ67_03955"/>